<dbReference type="EMBL" id="SRMA01025157">
    <property type="protein sequence ID" value="TRY98575.1"/>
    <property type="molecule type" value="Genomic_DNA"/>
</dbReference>
<dbReference type="PANTHER" id="PTHR12471">
    <property type="entry name" value="VACUOLAR ATP SYNTHASE SUBUNIT S1"/>
    <property type="match status" value="1"/>
</dbReference>
<evidence type="ECO:0000256" key="6">
    <source>
        <dbReference type="SAM" id="Phobius"/>
    </source>
</evidence>
<dbReference type="EMBL" id="SRMA01025157">
    <property type="protein sequence ID" value="TRY98574.1"/>
    <property type="molecule type" value="Genomic_DNA"/>
</dbReference>
<dbReference type="PANTHER" id="PTHR12471:SF2">
    <property type="entry name" value="V-TYPE PROTON ATPASE SUBUNIT S1"/>
    <property type="match status" value="1"/>
</dbReference>
<dbReference type="Proteomes" id="UP000316079">
    <property type="component" value="Unassembled WGS sequence"/>
</dbReference>
<dbReference type="Pfam" id="PF05827">
    <property type="entry name" value="VAS1_LD"/>
    <property type="match status" value="1"/>
</dbReference>
<evidence type="ECO:0000313" key="9">
    <source>
        <dbReference type="EMBL" id="TRY98572.1"/>
    </source>
</evidence>
<dbReference type="OrthoDB" id="9985059at2759"/>
<evidence type="ECO:0000256" key="5">
    <source>
        <dbReference type="ARBA" id="ARBA00023136"/>
    </source>
</evidence>
<feature type="domain" description="V-type proton ATPase subunit S1 luminal" evidence="7">
    <location>
        <begin position="365"/>
        <end position="510"/>
    </location>
</feature>
<dbReference type="EMBL" id="SRMA01025157">
    <property type="protein sequence ID" value="TRY98577.1"/>
    <property type="molecule type" value="Genomic_DNA"/>
</dbReference>
<dbReference type="GO" id="GO:0030641">
    <property type="term" value="P:regulation of cellular pH"/>
    <property type="evidence" value="ECO:0007669"/>
    <property type="project" value="TreeGrafter"/>
</dbReference>
<evidence type="ECO:0000256" key="2">
    <source>
        <dbReference type="ARBA" id="ARBA00009037"/>
    </source>
</evidence>
<dbReference type="EMBL" id="SRMA01025157">
    <property type="protein sequence ID" value="TRY98576.1"/>
    <property type="molecule type" value="Genomic_DNA"/>
</dbReference>
<dbReference type="GO" id="GO:0098588">
    <property type="term" value="C:bounding membrane of organelle"/>
    <property type="evidence" value="ECO:0007669"/>
    <property type="project" value="UniProtKB-ARBA"/>
</dbReference>
<dbReference type="FunFam" id="2.40.160.110:FF:000003">
    <property type="entry name" value="ATPase H+ transporting accessory protein 1"/>
    <property type="match status" value="1"/>
</dbReference>
<reference evidence="9" key="2">
    <citation type="submission" date="2019-04" db="EMBL/GenBank/DDBJ databases">
        <authorList>
            <person name="Kadobianskyi M."/>
            <person name="Schulze L."/>
            <person name="Schuelke M."/>
            <person name="Judkewitz B."/>
        </authorList>
    </citation>
    <scope>NUCLEOTIDE SEQUENCE</scope>
    <source>
        <strain evidence="9">Bolton</strain>
        <tissue evidence="9">Whole-body</tissue>
    </source>
</reference>
<evidence type="ECO:0008006" key="11">
    <source>
        <dbReference type="Google" id="ProtNLM"/>
    </source>
</evidence>
<dbReference type="InterPro" id="IPR046755">
    <property type="entry name" value="VAS1_LD"/>
</dbReference>
<name>A0A553R8R7_9TELE</name>
<feature type="domain" description="V-type proton ATPase subunit S1/VOA1 transmembrane" evidence="8">
    <location>
        <begin position="552"/>
        <end position="590"/>
    </location>
</feature>
<keyword evidence="5 6" id="KW-0472">Membrane</keyword>
<evidence type="ECO:0000256" key="4">
    <source>
        <dbReference type="ARBA" id="ARBA00022989"/>
    </source>
</evidence>
<dbReference type="AlphaFoldDB" id="A0A553R8R7"/>
<dbReference type="EMBL" id="SRMA01025157">
    <property type="protein sequence ID" value="TRY98572.1"/>
    <property type="molecule type" value="Genomic_DNA"/>
</dbReference>
<reference evidence="9 10" key="1">
    <citation type="journal article" date="2019" name="Sci. Data">
        <title>Hybrid genome assembly and annotation of Danionella translucida.</title>
        <authorList>
            <person name="Kadobianskyi M."/>
            <person name="Schulze L."/>
            <person name="Schuelke M."/>
            <person name="Judkewitz B."/>
        </authorList>
    </citation>
    <scope>NUCLEOTIDE SEQUENCE [LARGE SCALE GENOMIC DNA]</scope>
    <source>
        <strain evidence="9 10">Bolton</strain>
    </source>
</reference>
<comment type="subcellular location">
    <subcellularLocation>
        <location evidence="1">Membrane</location>
        <topology evidence="1">Single-pass membrane protein</topology>
    </subcellularLocation>
</comment>
<dbReference type="STRING" id="623744.A0A553R8R7"/>
<accession>A0A553R8R7</accession>
<dbReference type="GO" id="GO:0033176">
    <property type="term" value="C:proton-transporting V-type ATPase complex"/>
    <property type="evidence" value="ECO:0007669"/>
    <property type="project" value="TreeGrafter"/>
</dbReference>
<evidence type="ECO:0000259" key="8">
    <source>
        <dbReference type="Pfam" id="PF20520"/>
    </source>
</evidence>
<dbReference type="Gene3D" id="2.40.160.110">
    <property type="match status" value="1"/>
</dbReference>
<gene>
    <name evidence="9" type="ORF">DNTS_005275</name>
</gene>
<dbReference type="InterPro" id="IPR008388">
    <property type="entry name" value="Ac45_acc_su"/>
</dbReference>
<keyword evidence="3 6" id="KW-0812">Transmembrane</keyword>
<dbReference type="InterPro" id="IPR046756">
    <property type="entry name" value="VAS1/VOA1_TM"/>
</dbReference>
<comment type="caution">
    <text evidence="9">The sequence shown here is derived from an EMBL/GenBank/DDBJ whole genome shotgun (WGS) entry which is preliminary data.</text>
</comment>
<protein>
    <recommendedName>
        <fullName evidence="11">ATPase H+ transporting accessory protein 1a</fullName>
    </recommendedName>
</protein>
<sequence length="602" mass="66305">MAARDVTSLALKMAGCDVTVFLLKMASGNGRMISLLFVCAIAASARSEEQVPLLAWASDGFGLSSVSPPSAGHTVSMDELESTLSTALSSSPHNLLLFLQDKLSVDDFTMYGGVYGNKQDSVFQKLEVSLLSLLRLLLKVSLMRRFCSQMALQASSSPPLWLPSVSSSAAALVPTLLQNQMDAAPLYMNPETLAQLRLNASVATLLVFRLPYSGGADLMSTREVLSGNDEVMGQVLSIMKAQSVPYTAVFTALWPSRVRGSSLPSLHHRHSSVPEASEAGFQESLADGRSVQELVSGLGEAQCWWMLYILREEQERCFQLLLVFQVIAEASPLVQSVWSRSLLQSRRGEPPAPNAPVDFKEKGSSCILLWAEKLVVSQLRSGKWERHDLTPQTFGKEVEPNLSGSSCNETHSRLVLNYEDVLSFRSFKLIFVMSRRHYKVSARHWFAVDVVQLEYDGKRASFNGSRQIYAPSEYSYRCESVSSAPNAQLAPLSDKDNANEWQVSLQDFQVSSESNAVLRGSCWNNVYLSVCAQIQGFNVAGKEFSYASDCAGFFSPGIWMGLVTSLLMMLVLTYGLHMIMQLRTMDRFDDPKGPAISVPQTE</sequence>
<dbReference type="GO" id="GO:0030659">
    <property type="term" value="C:cytoplasmic vesicle membrane"/>
    <property type="evidence" value="ECO:0007669"/>
    <property type="project" value="UniProtKB-ARBA"/>
</dbReference>
<feature type="transmembrane region" description="Helical" evidence="6">
    <location>
        <begin position="558"/>
        <end position="577"/>
    </location>
</feature>
<proteinExistence type="inferred from homology"/>
<keyword evidence="4 6" id="KW-1133">Transmembrane helix</keyword>
<comment type="similarity">
    <text evidence="2">Belongs to the vacuolar ATPase subunit S1 family.</text>
</comment>
<evidence type="ECO:0000259" key="7">
    <source>
        <dbReference type="Pfam" id="PF05827"/>
    </source>
</evidence>
<organism evidence="9 10">
    <name type="scientific">Danionella cerebrum</name>
    <dbReference type="NCBI Taxonomy" id="2873325"/>
    <lineage>
        <taxon>Eukaryota</taxon>
        <taxon>Metazoa</taxon>
        <taxon>Chordata</taxon>
        <taxon>Craniata</taxon>
        <taxon>Vertebrata</taxon>
        <taxon>Euteleostomi</taxon>
        <taxon>Actinopterygii</taxon>
        <taxon>Neopterygii</taxon>
        <taxon>Teleostei</taxon>
        <taxon>Ostariophysi</taxon>
        <taxon>Cypriniformes</taxon>
        <taxon>Danionidae</taxon>
        <taxon>Danioninae</taxon>
        <taxon>Danionella</taxon>
    </lineage>
</organism>
<evidence type="ECO:0000256" key="1">
    <source>
        <dbReference type="ARBA" id="ARBA00004167"/>
    </source>
</evidence>
<dbReference type="GO" id="GO:0012505">
    <property type="term" value="C:endomembrane system"/>
    <property type="evidence" value="ECO:0007669"/>
    <property type="project" value="UniProtKB-ARBA"/>
</dbReference>
<dbReference type="Pfam" id="PF20520">
    <property type="entry name" value="Ac45-VOA1_TM"/>
    <property type="match status" value="1"/>
</dbReference>
<keyword evidence="10" id="KW-1185">Reference proteome</keyword>
<evidence type="ECO:0000313" key="10">
    <source>
        <dbReference type="Proteomes" id="UP000316079"/>
    </source>
</evidence>
<dbReference type="GO" id="GO:0001671">
    <property type="term" value="F:ATPase activator activity"/>
    <property type="evidence" value="ECO:0007669"/>
    <property type="project" value="TreeGrafter"/>
</dbReference>
<dbReference type="EMBL" id="SRMA01025157">
    <property type="protein sequence ID" value="TRY98573.1"/>
    <property type="molecule type" value="Genomic_DNA"/>
</dbReference>
<evidence type="ECO:0000256" key="3">
    <source>
        <dbReference type="ARBA" id="ARBA00022692"/>
    </source>
</evidence>